<dbReference type="RefSeq" id="WP_177174279.1">
    <property type="nucleotide sequence ID" value="NZ_FOGT01000007.1"/>
</dbReference>
<organism evidence="1 2">
    <name type="scientific">Salipaludibacillus aurantiacus</name>
    <dbReference type="NCBI Taxonomy" id="1601833"/>
    <lineage>
        <taxon>Bacteria</taxon>
        <taxon>Bacillati</taxon>
        <taxon>Bacillota</taxon>
        <taxon>Bacilli</taxon>
        <taxon>Bacillales</taxon>
        <taxon>Bacillaceae</taxon>
    </lineage>
</organism>
<name>A0A1H9UAD5_9BACI</name>
<dbReference type="AlphaFoldDB" id="A0A1H9UAD5"/>
<protein>
    <submittedName>
        <fullName evidence="1">Uncharacterized protein</fullName>
    </submittedName>
</protein>
<accession>A0A1H9UAD5</accession>
<evidence type="ECO:0000313" key="1">
    <source>
        <dbReference type="EMBL" id="SES06053.1"/>
    </source>
</evidence>
<reference evidence="2" key="1">
    <citation type="submission" date="2016-10" db="EMBL/GenBank/DDBJ databases">
        <authorList>
            <person name="Varghese N."/>
            <person name="Submissions S."/>
        </authorList>
    </citation>
    <scope>NUCLEOTIDE SEQUENCE [LARGE SCALE GENOMIC DNA]</scope>
    <source>
        <strain evidence="2">S9</strain>
    </source>
</reference>
<gene>
    <name evidence="1" type="ORF">SAMN05518684_10756</name>
</gene>
<keyword evidence="2" id="KW-1185">Reference proteome</keyword>
<dbReference type="Proteomes" id="UP000198571">
    <property type="component" value="Unassembled WGS sequence"/>
</dbReference>
<proteinExistence type="predicted"/>
<sequence>MRVEELKQIMEEIKGRGSSSTSGETRELMVFIENRLKEVLKKEETE</sequence>
<dbReference type="EMBL" id="FOGT01000007">
    <property type="protein sequence ID" value="SES06053.1"/>
    <property type="molecule type" value="Genomic_DNA"/>
</dbReference>
<evidence type="ECO:0000313" key="2">
    <source>
        <dbReference type="Proteomes" id="UP000198571"/>
    </source>
</evidence>